<feature type="transmembrane region" description="Helical" evidence="1">
    <location>
        <begin position="123"/>
        <end position="146"/>
    </location>
</feature>
<keyword evidence="1" id="KW-0472">Membrane</keyword>
<dbReference type="Proteomes" id="UP000601435">
    <property type="component" value="Unassembled WGS sequence"/>
</dbReference>
<keyword evidence="1" id="KW-1133">Transmembrane helix</keyword>
<dbReference type="OrthoDB" id="416170at2759"/>
<sequence>MERLGDETYLPWSMCFVAFIPQCIVLAVFNLEESVIDPSTYDFPAGPVGWCLCLAQWIIFSLMSVPLLLPTLLRLTHVIDNGVSPGLVQILLMGLTGVVATTFVILLSSAATGTLEAAVVTGSSLWLVAFLLPMSLILVAFWFHFLRSTTERLWLQICRSQCDARCCVTLRE</sequence>
<feature type="transmembrane region" description="Helical" evidence="1">
    <location>
        <begin position="90"/>
        <end position="111"/>
    </location>
</feature>
<reference evidence="2" key="1">
    <citation type="submission" date="2021-02" db="EMBL/GenBank/DDBJ databases">
        <authorList>
            <person name="Dougan E. K."/>
            <person name="Rhodes N."/>
            <person name="Thang M."/>
            <person name="Chan C."/>
        </authorList>
    </citation>
    <scope>NUCLEOTIDE SEQUENCE</scope>
</reference>
<organism evidence="2 3">
    <name type="scientific">Symbiodinium necroappetens</name>
    <dbReference type="NCBI Taxonomy" id="1628268"/>
    <lineage>
        <taxon>Eukaryota</taxon>
        <taxon>Sar</taxon>
        <taxon>Alveolata</taxon>
        <taxon>Dinophyceae</taxon>
        <taxon>Suessiales</taxon>
        <taxon>Symbiodiniaceae</taxon>
        <taxon>Symbiodinium</taxon>
    </lineage>
</organism>
<evidence type="ECO:0000313" key="2">
    <source>
        <dbReference type="EMBL" id="CAE7929822.1"/>
    </source>
</evidence>
<name>A0A813C0T6_9DINO</name>
<gene>
    <name evidence="2" type="primary">ANKMY2</name>
    <name evidence="2" type="ORF">SNEC2469_LOCUS32306</name>
</gene>
<comment type="caution">
    <text evidence="2">The sequence shown here is derived from an EMBL/GenBank/DDBJ whole genome shotgun (WGS) entry which is preliminary data.</text>
</comment>
<feature type="transmembrane region" description="Helical" evidence="1">
    <location>
        <begin position="12"/>
        <end position="31"/>
    </location>
</feature>
<evidence type="ECO:0000256" key="1">
    <source>
        <dbReference type="SAM" id="Phobius"/>
    </source>
</evidence>
<evidence type="ECO:0000313" key="3">
    <source>
        <dbReference type="Proteomes" id="UP000601435"/>
    </source>
</evidence>
<feature type="transmembrane region" description="Helical" evidence="1">
    <location>
        <begin position="47"/>
        <end position="69"/>
    </location>
</feature>
<keyword evidence="3" id="KW-1185">Reference proteome</keyword>
<dbReference type="AlphaFoldDB" id="A0A813C0T6"/>
<keyword evidence="1" id="KW-0812">Transmembrane</keyword>
<protein>
    <submittedName>
        <fullName evidence="2">ANKMY2 protein</fullName>
    </submittedName>
</protein>
<accession>A0A813C0T6</accession>
<proteinExistence type="predicted"/>
<dbReference type="EMBL" id="CAJNJA010081326">
    <property type="protein sequence ID" value="CAE7929822.1"/>
    <property type="molecule type" value="Genomic_DNA"/>
</dbReference>